<dbReference type="EMBL" id="SDPU01000030">
    <property type="protein sequence ID" value="RYU10448.1"/>
    <property type="molecule type" value="Genomic_DNA"/>
</dbReference>
<evidence type="ECO:0000256" key="1">
    <source>
        <dbReference type="ARBA" id="ARBA00005254"/>
    </source>
</evidence>
<organism evidence="2 3">
    <name type="scientific">Nocardioides iriomotensis</name>
    <dbReference type="NCBI Taxonomy" id="715784"/>
    <lineage>
        <taxon>Bacteria</taxon>
        <taxon>Bacillati</taxon>
        <taxon>Actinomycetota</taxon>
        <taxon>Actinomycetes</taxon>
        <taxon>Propionibacteriales</taxon>
        <taxon>Nocardioidaceae</taxon>
        <taxon>Nocardioides</taxon>
    </lineage>
</organism>
<dbReference type="AlphaFoldDB" id="A0A4Q5IYU3"/>
<gene>
    <name evidence="2" type="ORF">ETU37_16920</name>
</gene>
<evidence type="ECO:0000313" key="3">
    <source>
        <dbReference type="Proteomes" id="UP000291189"/>
    </source>
</evidence>
<name>A0A4Q5IYU3_9ACTN</name>
<dbReference type="OrthoDB" id="370015at2"/>
<dbReference type="SUPFAM" id="SSF52096">
    <property type="entry name" value="ClpP/crotonase"/>
    <property type="match status" value="1"/>
</dbReference>
<dbReference type="InterPro" id="IPR029045">
    <property type="entry name" value="ClpP/crotonase-like_dom_sf"/>
</dbReference>
<dbReference type="PANTHER" id="PTHR42964">
    <property type="entry name" value="ENOYL-COA HYDRATASE"/>
    <property type="match status" value="1"/>
</dbReference>
<dbReference type="CDD" id="cd06558">
    <property type="entry name" value="crotonase-like"/>
    <property type="match status" value="1"/>
</dbReference>
<protein>
    <submittedName>
        <fullName evidence="2">Enoyl-CoA hydratase</fullName>
    </submittedName>
</protein>
<dbReference type="Gene3D" id="1.10.12.10">
    <property type="entry name" value="Lyase 2-enoyl-coa Hydratase, Chain A, domain 2"/>
    <property type="match status" value="1"/>
</dbReference>
<proteinExistence type="inferred from homology"/>
<dbReference type="Pfam" id="PF00378">
    <property type="entry name" value="ECH_1"/>
    <property type="match status" value="1"/>
</dbReference>
<reference evidence="2 3" key="1">
    <citation type="submission" date="2019-01" db="EMBL/GenBank/DDBJ databases">
        <title>Nocardioides guangzhouensis sp. nov., an actinobacterium isolated from soil.</title>
        <authorList>
            <person name="Fu Y."/>
            <person name="Cai Y."/>
            <person name="Lin Z."/>
            <person name="Chen P."/>
        </authorList>
    </citation>
    <scope>NUCLEOTIDE SEQUENCE [LARGE SCALE GENOMIC DNA]</scope>
    <source>
        <strain evidence="2 3">NBRC 105384</strain>
    </source>
</reference>
<comment type="similarity">
    <text evidence="1">Belongs to the enoyl-CoA hydratase/isomerase family.</text>
</comment>
<evidence type="ECO:0000313" key="2">
    <source>
        <dbReference type="EMBL" id="RYU10448.1"/>
    </source>
</evidence>
<sequence length="249" mass="25945">MTELVHYAAADGVATLTLDSPHNRNALSRQLVGELYDGLGRAEDDPDVKVVLVRAEGRTFCSGADLSEAAGEGMEKAAGVLVDLQRRIVTLAKPVVTRVHGNVRAGGIGIVAASDIAISAADATYAFTEVRLGLTPAAISLTVVPRMTDRSVALTFLGGEVFDGTAAAATGLVTEAVPEDGLDARVAEVCASLAKGNPQGLRETKQLVGRHLVQRIDEQGADLAALSARLFGSDEAKQAMLAFLNRAKK</sequence>
<dbReference type="PANTHER" id="PTHR42964:SF1">
    <property type="entry name" value="POLYKETIDE BIOSYNTHESIS ENOYL-COA HYDRATASE PKSH-RELATED"/>
    <property type="match status" value="1"/>
</dbReference>
<accession>A0A4Q5IYU3</accession>
<keyword evidence="3" id="KW-1185">Reference proteome</keyword>
<comment type="caution">
    <text evidence="2">The sequence shown here is derived from an EMBL/GenBank/DDBJ whole genome shotgun (WGS) entry which is preliminary data.</text>
</comment>
<dbReference type="Gene3D" id="3.90.226.10">
    <property type="entry name" value="2-enoyl-CoA Hydratase, Chain A, domain 1"/>
    <property type="match status" value="1"/>
</dbReference>
<dbReference type="RefSeq" id="WP_129988532.1">
    <property type="nucleotide sequence ID" value="NZ_SDPU01000030.1"/>
</dbReference>
<dbReference type="GO" id="GO:0003824">
    <property type="term" value="F:catalytic activity"/>
    <property type="evidence" value="ECO:0007669"/>
    <property type="project" value="UniProtKB-ARBA"/>
</dbReference>
<dbReference type="InterPro" id="IPR014748">
    <property type="entry name" value="Enoyl-CoA_hydra_C"/>
</dbReference>
<dbReference type="InterPro" id="IPR001753">
    <property type="entry name" value="Enoyl-CoA_hydra/iso"/>
</dbReference>
<dbReference type="InterPro" id="IPR051683">
    <property type="entry name" value="Enoyl-CoA_Hydratase/Isomerase"/>
</dbReference>
<dbReference type="Proteomes" id="UP000291189">
    <property type="component" value="Unassembled WGS sequence"/>
</dbReference>